<evidence type="ECO:0000313" key="3">
    <source>
        <dbReference type="Proteomes" id="UP000298030"/>
    </source>
</evidence>
<keyword evidence="3" id="KW-1185">Reference proteome</keyword>
<comment type="caution">
    <text evidence="2">The sequence shown here is derived from an EMBL/GenBank/DDBJ whole genome shotgun (WGS) entry which is preliminary data.</text>
</comment>
<reference evidence="2 3" key="1">
    <citation type="journal article" date="2019" name="Nat. Ecol. Evol.">
        <title>Megaphylogeny resolves global patterns of mushroom evolution.</title>
        <authorList>
            <person name="Varga T."/>
            <person name="Krizsan K."/>
            <person name="Foldi C."/>
            <person name="Dima B."/>
            <person name="Sanchez-Garcia M."/>
            <person name="Sanchez-Ramirez S."/>
            <person name="Szollosi G.J."/>
            <person name="Szarkandi J.G."/>
            <person name="Papp V."/>
            <person name="Albert L."/>
            <person name="Andreopoulos W."/>
            <person name="Angelini C."/>
            <person name="Antonin V."/>
            <person name="Barry K.W."/>
            <person name="Bougher N.L."/>
            <person name="Buchanan P."/>
            <person name="Buyck B."/>
            <person name="Bense V."/>
            <person name="Catcheside P."/>
            <person name="Chovatia M."/>
            <person name="Cooper J."/>
            <person name="Damon W."/>
            <person name="Desjardin D."/>
            <person name="Finy P."/>
            <person name="Geml J."/>
            <person name="Haridas S."/>
            <person name="Hughes K."/>
            <person name="Justo A."/>
            <person name="Karasinski D."/>
            <person name="Kautmanova I."/>
            <person name="Kiss B."/>
            <person name="Kocsube S."/>
            <person name="Kotiranta H."/>
            <person name="LaButti K.M."/>
            <person name="Lechner B.E."/>
            <person name="Liimatainen K."/>
            <person name="Lipzen A."/>
            <person name="Lukacs Z."/>
            <person name="Mihaltcheva S."/>
            <person name="Morgado L.N."/>
            <person name="Niskanen T."/>
            <person name="Noordeloos M.E."/>
            <person name="Ohm R.A."/>
            <person name="Ortiz-Santana B."/>
            <person name="Ovrebo C."/>
            <person name="Racz N."/>
            <person name="Riley R."/>
            <person name="Savchenko A."/>
            <person name="Shiryaev A."/>
            <person name="Soop K."/>
            <person name="Spirin V."/>
            <person name="Szebenyi C."/>
            <person name="Tomsovsky M."/>
            <person name="Tulloss R.E."/>
            <person name="Uehling J."/>
            <person name="Grigoriev I.V."/>
            <person name="Vagvolgyi C."/>
            <person name="Papp T."/>
            <person name="Martin F.M."/>
            <person name="Miettinen O."/>
            <person name="Hibbett D.S."/>
            <person name="Nagy L.G."/>
        </authorList>
    </citation>
    <scope>NUCLEOTIDE SEQUENCE [LARGE SCALE GENOMIC DNA]</scope>
    <source>
        <strain evidence="2 3">FP101781</strain>
    </source>
</reference>
<evidence type="ECO:0000256" key="1">
    <source>
        <dbReference type="SAM" id="MobiDB-lite"/>
    </source>
</evidence>
<evidence type="ECO:0000313" key="2">
    <source>
        <dbReference type="EMBL" id="TEB25284.1"/>
    </source>
</evidence>
<dbReference type="Proteomes" id="UP000298030">
    <property type="component" value="Unassembled WGS sequence"/>
</dbReference>
<name>A0A4Y7SUK3_COPMI</name>
<accession>A0A4Y7SUK3</accession>
<dbReference type="AlphaFoldDB" id="A0A4Y7SUK3"/>
<feature type="region of interest" description="Disordered" evidence="1">
    <location>
        <begin position="1"/>
        <end position="24"/>
    </location>
</feature>
<proteinExistence type="predicted"/>
<organism evidence="2 3">
    <name type="scientific">Coprinellus micaceus</name>
    <name type="common">Glistening ink-cap mushroom</name>
    <name type="synonym">Coprinus micaceus</name>
    <dbReference type="NCBI Taxonomy" id="71717"/>
    <lineage>
        <taxon>Eukaryota</taxon>
        <taxon>Fungi</taxon>
        <taxon>Dikarya</taxon>
        <taxon>Basidiomycota</taxon>
        <taxon>Agaricomycotina</taxon>
        <taxon>Agaricomycetes</taxon>
        <taxon>Agaricomycetidae</taxon>
        <taxon>Agaricales</taxon>
        <taxon>Agaricineae</taxon>
        <taxon>Psathyrellaceae</taxon>
        <taxon>Coprinellus</taxon>
    </lineage>
</organism>
<sequence length="155" mass="17728">METQGTFTTPLVSEPLRHTSPRTPSPFHSSLFPEALFLSLGRIILFHMALPAYACPSTLPLLLIPPCRSHANDSYLEQDQFALCYIHVHQRLGDTLQKRRMPSFKYSRIVRPHLSPCSTRLAHRLDHSRSLPIPDEDWRRLSASCLDCAKFTHPL</sequence>
<protein>
    <submittedName>
        <fullName evidence="2">Uncharacterized protein</fullName>
    </submittedName>
</protein>
<gene>
    <name evidence="2" type="ORF">FA13DRAFT_1176706</name>
</gene>
<feature type="compositionally biased region" description="Polar residues" evidence="1">
    <location>
        <begin position="1"/>
        <end position="11"/>
    </location>
</feature>
<dbReference type="EMBL" id="QPFP01000058">
    <property type="protein sequence ID" value="TEB25284.1"/>
    <property type="molecule type" value="Genomic_DNA"/>
</dbReference>